<dbReference type="AlphaFoldDB" id="X1SDT5"/>
<accession>X1SDT5</accession>
<evidence type="ECO:0008006" key="2">
    <source>
        <dbReference type="Google" id="ProtNLM"/>
    </source>
</evidence>
<protein>
    <recommendedName>
        <fullName evidence="2">Caspase family p20 domain-containing protein</fullName>
    </recommendedName>
</protein>
<sequence>RPEFALELESALSSIPGTKVVIIDSCYSGGFMGKGKEEIQIPKEELESFNYEVINVFSQTEYKGLLTTNEYKVLTSCHYYQQCMELSPVTPGDFDPFGVFTMAVCAGCGYYGNYPADMNLDNKVSLQEAYLYVKDWVFYYGVDQDVQVYPNNSTFTIIEY</sequence>
<name>X1SDT5_9ZZZZ</name>
<feature type="non-terminal residue" evidence="1">
    <location>
        <position position="1"/>
    </location>
</feature>
<reference evidence="1" key="1">
    <citation type="journal article" date="2014" name="Front. Microbiol.">
        <title>High frequency of phylogenetically diverse reductive dehalogenase-homologous genes in deep subseafloor sedimentary metagenomes.</title>
        <authorList>
            <person name="Kawai M."/>
            <person name="Futagami T."/>
            <person name="Toyoda A."/>
            <person name="Takaki Y."/>
            <person name="Nishi S."/>
            <person name="Hori S."/>
            <person name="Arai W."/>
            <person name="Tsubouchi T."/>
            <person name="Morono Y."/>
            <person name="Uchiyama I."/>
            <person name="Ito T."/>
            <person name="Fujiyama A."/>
            <person name="Inagaki F."/>
            <person name="Takami H."/>
        </authorList>
    </citation>
    <scope>NUCLEOTIDE SEQUENCE</scope>
    <source>
        <strain evidence="1">Expedition CK06-06</strain>
    </source>
</reference>
<organism evidence="1">
    <name type="scientific">marine sediment metagenome</name>
    <dbReference type="NCBI Taxonomy" id="412755"/>
    <lineage>
        <taxon>unclassified sequences</taxon>
        <taxon>metagenomes</taxon>
        <taxon>ecological metagenomes</taxon>
    </lineage>
</organism>
<gene>
    <name evidence="1" type="ORF">S12H4_30600</name>
</gene>
<dbReference type="EMBL" id="BARW01017764">
    <property type="protein sequence ID" value="GAI91118.1"/>
    <property type="molecule type" value="Genomic_DNA"/>
</dbReference>
<proteinExistence type="predicted"/>
<comment type="caution">
    <text evidence="1">The sequence shown here is derived from an EMBL/GenBank/DDBJ whole genome shotgun (WGS) entry which is preliminary data.</text>
</comment>
<evidence type="ECO:0000313" key="1">
    <source>
        <dbReference type="EMBL" id="GAI91118.1"/>
    </source>
</evidence>